<evidence type="ECO:0000313" key="2">
    <source>
        <dbReference type="EMBL" id="GAG26610.1"/>
    </source>
</evidence>
<dbReference type="SUPFAM" id="SSF53756">
    <property type="entry name" value="UDP-Glycosyltransferase/glycogen phosphorylase"/>
    <property type="match status" value="1"/>
</dbReference>
<dbReference type="Pfam" id="PF00534">
    <property type="entry name" value="Glycos_transf_1"/>
    <property type="match status" value="1"/>
</dbReference>
<dbReference type="GO" id="GO:0016757">
    <property type="term" value="F:glycosyltransferase activity"/>
    <property type="evidence" value="ECO:0007669"/>
    <property type="project" value="InterPro"/>
</dbReference>
<protein>
    <recommendedName>
        <fullName evidence="1">Glycosyl transferase family 1 domain-containing protein</fullName>
    </recommendedName>
</protein>
<gene>
    <name evidence="2" type="ORF">S01H1_51899</name>
</gene>
<dbReference type="InterPro" id="IPR001296">
    <property type="entry name" value="Glyco_trans_1"/>
</dbReference>
<feature type="non-terminal residue" evidence="2">
    <location>
        <position position="84"/>
    </location>
</feature>
<dbReference type="EMBL" id="BARS01033524">
    <property type="protein sequence ID" value="GAG26610.1"/>
    <property type="molecule type" value="Genomic_DNA"/>
</dbReference>
<comment type="caution">
    <text evidence="2">The sequence shown here is derived from an EMBL/GenBank/DDBJ whole genome shotgun (WGS) entry which is preliminary data.</text>
</comment>
<proteinExistence type="predicted"/>
<reference evidence="2" key="1">
    <citation type="journal article" date="2014" name="Front. Microbiol.">
        <title>High frequency of phylogenetically diverse reductive dehalogenase-homologous genes in deep subseafloor sedimentary metagenomes.</title>
        <authorList>
            <person name="Kawai M."/>
            <person name="Futagami T."/>
            <person name="Toyoda A."/>
            <person name="Takaki Y."/>
            <person name="Nishi S."/>
            <person name="Hori S."/>
            <person name="Arai W."/>
            <person name="Tsubouchi T."/>
            <person name="Morono Y."/>
            <person name="Uchiyama I."/>
            <person name="Ito T."/>
            <person name="Fujiyama A."/>
            <person name="Inagaki F."/>
            <person name="Takami H."/>
        </authorList>
    </citation>
    <scope>NUCLEOTIDE SEQUENCE</scope>
    <source>
        <strain evidence="2">Expedition CK06-06</strain>
    </source>
</reference>
<sequence length="84" mass="9542">MELLEAFKSVQNKKIKLRIFGEGVLLEKAKTFAKKNNLNVNFYGKVSSKEVKKLMKTSTVFIHPSTGPDMFPRVWIEALSSNIP</sequence>
<evidence type="ECO:0000259" key="1">
    <source>
        <dbReference type="Pfam" id="PF00534"/>
    </source>
</evidence>
<dbReference type="AlphaFoldDB" id="X0W7P9"/>
<dbReference type="Gene3D" id="3.40.50.2000">
    <property type="entry name" value="Glycogen Phosphorylase B"/>
    <property type="match status" value="1"/>
</dbReference>
<name>X0W7P9_9ZZZZ</name>
<accession>X0W7P9</accession>
<organism evidence="2">
    <name type="scientific">marine sediment metagenome</name>
    <dbReference type="NCBI Taxonomy" id="412755"/>
    <lineage>
        <taxon>unclassified sequences</taxon>
        <taxon>metagenomes</taxon>
        <taxon>ecological metagenomes</taxon>
    </lineage>
</organism>
<feature type="domain" description="Glycosyl transferase family 1" evidence="1">
    <location>
        <begin position="2"/>
        <end position="84"/>
    </location>
</feature>